<evidence type="ECO:0000313" key="2">
    <source>
        <dbReference type="EMBL" id="KAF9324542.1"/>
    </source>
</evidence>
<gene>
    <name evidence="2" type="ORF">BG006_000437</name>
</gene>
<feature type="compositionally biased region" description="Polar residues" evidence="1">
    <location>
        <begin position="360"/>
        <end position="370"/>
    </location>
</feature>
<comment type="caution">
    <text evidence="2">The sequence shown here is derived from an EMBL/GenBank/DDBJ whole genome shotgun (WGS) entry which is preliminary data.</text>
</comment>
<accession>A0A9P5VHA0</accession>
<reference evidence="2" key="1">
    <citation type="journal article" date="2020" name="Fungal Divers.">
        <title>Resolving the Mortierellaceae phylogeny through synthesis of multi-gene phylogenetics and phylogenomics.</title>
        <authorList>
            <person name="Vandepol N."/>
            <person name="Liber J."/>
            <person name="Desiro A."/>
            <person name="Na H."/>
            <person name="Kennedy M."/>
            <person name="Barry K."/>
            <person name="Grigoriev I.V."/>
            <person name="Miller A.N."/>
            <person name="O'Donnell K."/>
            <person name="Stajich J.E."/>
            <person name="Bonito G."/>
        </authorList>
    </citation>
    <scope>NUCLEOTIDE SEQUENCE</scope>
    <source>
        <strain evidence="2">NVP1</strain>
    </source>
</reference>
<feature type="region of interest" description="Disordered" evidence="1">
    <location>
        <begin position="348"/>
        <end position="370"/>
    </location>
</feature>
<evidence type="ECO:0000313" key="3">
    <source>
        <dbReference type="Proteomes" id="UP000696485"/>
    </source>
</evidence>
<name>A0A9P5VHA0_9FUNG</name>
<dbReference type="EMBL" id="JAAAUY010001070">
    <property type="protein sequence ID" value="KAF9324542.1"/>
    <property type="molecule type" value="Genomic_DNA"/>
</dbReference>
<protein>
    <submittedName>
        <fullName evidence="2">Uncharacterized protein</fullName>
    </submittedName>
</protein>
<proteinExistence type="predicted"/>
<dbReference type="Proteomes" id="UP000696485">
    <property type="component" value="Unassembled WGS sequence"/>
</dbReference>
<sequence>MGDEFMQHFGEYSGRDWTLPSGTIADRILCNHIRTLSKESALHSFVIQRTRPLLSLFQDNDVNAFQNYISDSDRSETQDQLTDWQRATIQQYEASPKEIWDKLQGGWATKDLPQDVDASVAFSFRCVVYQAILDLATVYRSHHYRLPQGKKESWYTTKVWGFLWKIIDGGGVLEYEPGETTSAASSLRKNSERDLESKQSQGRKIDGIVSCSATNLEICAVEAGKLDQGQSGTKILQDSVKMAKVMKDMFDAIHTRSNGSEDVKRELRTYGLLISGTRIDIVSFRHLEGRFYRMQTEDSVTLPPVWDEHGVSSKTIVALVYKLMLFKSRVERMAHKIALWVQVSLDTKASPDDSRPIVATLTTPGSSPRR</sequence>
<keyword evidence="3" id="KW-1185">Reference proteome</keyword>
<evidence type="ECO:0000256" key="1">
    <source>
        <dbReference type="SAM" id="MobiDB-lite"/>
    </source>
</evidence>
<organism evidence="2 3">
    <name type="scientific">Podila minutissima</name>
    <dbReference type="NCBI Taxonomy" id="64525"/>
    <lineage>
        <taxon>Eukaryota</taxon>
        <taxon>Fungi</taxon>
        <taxon>Fungi incertae sedis</taxon>
        <taxon>Mucoromycota</taxon>
        <taxon>Mortierellomycotina</taxon>
        <taxon>Mortierellomycetes</taxon>
        <taxon>Mortierellales</taxon>
        <taxon>Mortierellaceae</taxon>
        <taxon>Podila</taxon>
    </lineage>
</organism>
<feature type="region of interest" description="Disordered" evidence="1">
    <location>
        <begin position="182"/>
        <end position="201"/>
    </location>
</feature>
<dbReference type="AlphaFoldDB" id="A0A9P5VHA0"/>